<evidence type="ECO:0000256" key="1">
    <source>
        <dbReference type="SAM" id="Phobius"/>
    </source>
</evidence>
<accession>A0ABV9BW06</accession>
<keyword evidence="1" id="KW-1133">Transmembrane helix</keyword>
<feature type="transmembrane region" description="Helical" evidence="1">
    <location>
        <begin position="521"/>
        <end position="541"/>
    </location>
</feature>
<dbReference type="RefSeq" id="WP_417924532.1">
    <property type="nucleotide sequence ID" value="NZ_JBHSFS010000039.1"/>
</dbReference>
<evidence type="ECO:0000313" key="3">
    <source>
        <dbReference type="Proteomes" id="UP001595990"/>
    </source>
</evidence>
<organism evidence="2 3">
    <name type="scientific">Streptomyces ehimensis</name>
    <dbReference type="NCBI Taxonomy" id="68195"/>
    <lineage>
        <taxon>Bacteria</taxon>
        <taxon>Bacillati</taxon>
        <taxon>Actinomycetota</taxon>
        <taxon>Actinomycetes</taxon>
        <taxon>Kitasatosporales</taxon>
        <taxon>Streptomycetaceae</taxon>
        <taxon>Streptomyces</taxon>
    </lineage>
</organism>
<gene>
    <name evidence="2" type="ORF">ACFPEN_35965</name>
</gene>
<sequence>MTDAQDAGDPEPDGSAQHLVIIQGSSGVQVGPNNTQYNFNYLLAEDSVTQAAVQLAAEVATQWRAEAQVRRVNDDNALLVSWTEADTDLVEPATAAEKPESHVPLGGPACSGDLLPVLRSIPSGRLVILGGPGTGKTVLLVRLLLDLMPDGEAGDSRRTEDPVPVLLPLASWNPLEQDFTSWLVDRLCLDHPWLAKPLHPDFGTASTGLTLLTRGRLLPLLDGLDELPDALRGQAVVGINEALARSDQLVLSCHTDAYRQAVCPPDAVPVPLRRAAAISLCEPDPVDVRNYLLREAGGTTEAGARWSAVLAELGTDTPAGQTLRTPLMISLASEVYNPRPGTGRRARATHELPKPADLCDRALFPTAVDVENHLLDSFLRTAYRRRPGRREDLWAAARAERHLTFLARHLEHNLGGRTEIAWWELPVAAVGWGPVTLLSAVCGALGAVATSAVGSWPVSLTVGLFLAVVAPGVWFVRSSEQEHPAPAKGVRWSVKAVTIWAVATAAFVTLCGLIWGTDGAIIAYLVDYAWTYLILFAVGIAPADLTTQVSPAATLATDRRFAGTMTLVGGIGATIAAVAITADVNAPGHTAAEAVLYGLRYGLAIGGAATVFLGLWLSAGAWGQFAIGHTWLALRRRLPWHLMIFLSDAHLTRGVLRQTGATYQFRHARLQQRLAAAEPPSRHRIGPGAITVTPETAEAIEQAARFHSGY</sequence>
<name>A0ABV9BW06_9ACTN</name>
<feature type="transmembrane region" description="Helical" evidence="1">
    <location>
        <begin position="497"/>
        <end position="515"/>
    </location>
</feature>
<reference evidence="3" key="1">
    <citation type="journal article" date="2019" name="Int. J. Syst. Evol. Microbiol.">
        <title>The Global Catalogue of Microorganisms (GCM) 10K type strain sequencing project: providing services to taxonomists for standard genome sequencing and annotation.</title>
        <authorList>
            <consortium name="The Broad Institute Genomics Platform"/>
            <consortium name="The Broad Institute Genome Sequencing Center for Infectious Disease"/>
            <person name="Wu L."/>
            <person name="Ma J."/>
        </authorList>
    </citation>
    <scope>NUCLEOTIDE SEQUENCE [LARGE SCALE GENOMIC DNA]</scope>
    <source>
        <strain evidence="3">CECT 8064</strain>
    </source>
</reference>
<feature type="transmembrane region" description="Helical" evidence="1">
    <location>
        <begin position="456"/>
        <end position="476"/>
    </location>
</feature>
<comment type="caution">
    <text evidence="2">The sequence shown here is derived from an EMBL/GenBank/DDBJ whole genome shotgun (WGS) entry which is preliminary data.</text>
</comment>
<protein>
    <recommendedName>
        <fullName evidence="4">NACHT domain-containing protein</fullName>
    </recommendedName>
</protein>
<proteinExistence type="predicted"/>
<dbReference type="Proteomes" id="UP001595990">
    <property type="component" value="Unassembled WGS sequence"/>
</dbReference>
<keyword evidence="1" id="KW-0472">Membrane</keyword>
<dbReference type="SUPFAM" id="SSF52540">
    <property type="entry name" value="P-loop containing nucleoside triphosphate hydrolases"/>
    <property type="match status" value="1"/>
</dbReference>
<dbReference type="EMBL" id="JBHSFS010000039">
    <property type="protein sequence ID" value="MFC4518253.1"/>
    <property type="molecule type" value="Genomic_DNA"/>
</dbReference>
<dbReference type="Gene3D" id="3.40.50.300">
    <property type="entry name" value="P-loop containing nucleotide triphosphate hydrolases"/>
    <property type="match status" value="1"/>
</dbReference>
<evidence type="ECO:0008006" key="4">
    <source>
        <dbReference type="Google" id="ProtNLM"/>
    </source>
</evidence>
<dbReference type="InterPro" id="IPR027417">
    <property type="entry name" value="P-loop_NTPase"/>
</dbReference>
<keyword evidence="1" id="KW-0812">Transmembrane</keyword>
<feature type="transmembrane region" description="Helical" evidence="1">
    <location>
        <begin position="601"/>
        <end position="627"/>
    </location>
</feature>
<evidence type="ECO:0000313" key="2">
    <source>
        <dbReference type="EMBL" id="MFC4518253.1"/>
    </source>
</evidence>
<feature type="transmembrane region" description="Helical" evidence="1">
    <location>
        <begin position="561"/>
        <end position="581"/>
    </location>
</feature>
<keyword evidence="3" id="KW-1185">Reference proteome</keyword>